<dbReference type="RefSeq" id="WP_315994071.1">
    <property type="nucleotide sequence ID" value="NZ_JAWDIS010000001.1"/>
</dbReference>
<comment type="caution">
    <text evidence="2">The sequence shown here is derived from an EMBL/GenBank/DDBJ whole genome shotgun (WGS) entry which is preliminary data.</text>
</comment>
<evidence type="ECO:0000259" key="1">
    <source>
        <dbReference type="Pfam" id="PF13643"/>
    </source>
</evidence>
<dbReference type="EMBL" id="JAWDIS010000001">
    <property type="protein sequence ID" value="MDU0366865.1"/>
    <property type="molecule type" value="Genomic_DNA"/>
</dbReference>
<feature type="domain" description="DUF4145" evidence="1">
    <location>
        <begin position="121"/>
        <end position="190"/>
    </location>
</feature>
<evidence type="ECO:0000313" key="3">
    <source>
        <dbReference type="Proteomes" id="UP001263371"/>
    </source>
</evidence>
<sequence length="251" mass="27355">MDATLASCPHCGLLAQQIPATPRIVTQDEYGEQAVWTISDDDQGFRASGEEIVARDGRMQREAPVMSEQVVPEAPWQVRLCVACKKMSFLLRDVVIYPAGVANIPAPHPDMPQHAKALYHEAASVFSGSRRAAAALGRASLEALLKAVDDDPGTRRDLNQRIGALRPRINDSLWKVLTALRVVGNDALHREDGELIAIYLNGEDDALAETFLPAINELVEELITRPRKADALYAMIPENTRAAAERAAGDA</sequence>
<proteinExistence type="predicted"/>
<dbReference type="Pfam" id="PF13643">
    <property type="entry name" value="DUF4145"/>
    <property type="match status" value="1"/>
</dbReference>
<dbReference type="Proteomes" id="UP001263371">
    <property type="component" value="Unassembled WGS sequence"/>
</dbReference>
<evidence type="ECO:0000313" key="2">
    <source>
        <dbReference type="EMBL" id="MDU0366865.1"/>
    </source>
</evidence>
<protein>
    <submittedName>
        <fullName evidence="2">DUF4145 domain-containing protein</fullName>
    </submittedName>
</protein>
<accession>A0ABU3T673</accession>
<reference evidence="2 3" key="1">
    <citation type="submission" date="2023-09" db="EMBL/GenBank/DDBJ databases">
        <title>Microbacterium fusihabitans sp. nov., Microbacterium phycihabitans sp. nov., and Microbacterium cervinum sp. nov., isolated from dried seaweeds of beach.</title>
        <authorList>
            <person name="Lee S.D."/>
        </authorList>
    </citation>
    <scope>NUCLEOTIDE SEQUENCE [LARGE SCALE GENOMIC DNA]</scope>
    <source>
        <strain evidence="2 3">KSW4-17</strain>
    </source>
</reference>
<dbReference type="InterPro" id="IPR025285">
    <property type="entry name" value="DUF4145"/>
</dbReference>
<name>A0ABU3T673_9MICO</name>
<keyword evidence="3" id="KW-1185">Reference proteome</keyword>
<gene>
    <name evidence="2" type="ORF">RWH45_06530</name>
</gene>
<organism evidence="2 3">
    <name type="scientific">Microbacterium galbum</name>
    <dbReference type="NCBI Taxonomy" id="3075994"/>
    <lineage>
        <taxon>Bacteria</taxon>
        <taxon>Bacillati</taxon>
        <taxon>Actinomycetota</taxon>
        <taxon>Actinomycetes</taxon>
        <taxon>Micrococcales</taxon>
        <taxon>Microbacteriaceae</taxon>
        <taxon>Microbacterium</taxon>
    </lineage>
</organism>